<dbReference type="CDD" id="cd09917">
    <property type="entry name" value="F-box_SF"/>
    <property type="match status" value="1"/>
</dbReference>
<dbReference type="Pfam" id="PF00646">
    <property type="entry name" value="F-box"/>
    <property type="match status" value="1"/>
</dbReference>
<dbReference type="SUPFAM" id="SSF52047">
    <property type="entry name" value="RNI-like"/>
    <property type="match status" value="1"/>
</dbReference>
<evidence type="ECO:0000313" key="4">
    <source>
        <dbReference type="Proteomes" id="UP001194696"/>
    </source>
</evidence>
<evidence type="ECO:0000256" key="1">
    <source>
        <dbReference type="SAM" id="MobiDB-lite"/>
    </source>
</evidence>
<keyword evidence="4" id="KW-1185">Reference proteome</keyword>
<dbReference type="InterPro" id="IPR001810">
    <property type="entry name" value="F-box_dom"/>
</dbReference>
<sequence length="828" mass="93843">MTSSNSEAIAIPEILQNVFLHLDRPSLHVCARVSRLWRSWSLHVAWLVYSIPRQDAADFLAQRCVETNIINGASEKDQGTDSEGCPLTQSKKPSIVREFKKQCYRIQSLTVGSDSHSEMALWSDCNNVFSNLACALPTSLINLIHLRFGLCCLAHAPTDLTIFSDIITGLISQNPNLQHLVFFSHQQPSYRVLFTALRNNPLQQLRRLDLCCDLNINGFSHLLDLLAMRSKFEHLEQDHGRASELTTAGWDLEELIIRSSGSSSFEQFVWDSRNSTTPPRPVAVQKLTLFDFCLAVYVDEQGEDEDGDESERLQINWSVLYHLCRRFPVLKRLQLSSDIPIDYKPSSVNFENYIYDSLRDLDEFESDVFWHPEQLAMAMIKACPKLTEIDLSHHRELHPEDWDLLLQHYASQLESLSAWSVDQLRPQELVRLVPPSPMFIGQFGGHPSQKWIGLQELDISANSSIAPAIHMFFKFVPTLRHFKALGVPVKAHQLLGFDWVCTSVETLAVNILIPTQAWPEREIWRWDVAKDRWRMIGDDEDDHEYVYLGMDTELPFPQILQESGNGGRQEDSSSDSDSNSDVASDTDSETDSSSDSDTSESESESDTDSSSDSEGNSDESPASTSAELESKGAPNEAKSMKRLTHSMQIQTAICQQLGRLTRLKELTLEGREEYRYDNREWDCLHLTLKTGLDYLRPLQANLQKLVVFQLDEELCGQEEVEWIAQNWVHQDNRVWQDAFEARSGSSLMPPRSMDNPAATLGGEGTTPVLLCPQFRELCGVSVCGKQQVSALEANMNVAWLEAQCPHLTVEKDVTGNREVFFSGQYQDY</sequence>
<feature type="compositionally biased region" description="Acidic residues" evidence="1">
    <location>
        <begin position="584"/>
        <end position="617"/>
    </location>
</feature>
<protein>
    <recommendedName>
        <fullName evidence="2">F-box domain-containing protein</fullName>
    </recommendedName>
</protein>
<comment type="caution">
    <text evidence="3">The sequence shown here is derived from an EMBL/GenBank/DDBJ whole genome shotgun (WGS) entry which is preliminary data.</text>
</comment>
<dbReference type="SUPFAM" id="SSF81383">
    <property type="entry name" value="F-box domain"/>
    <property type="match status" value="1"/>
</dbReference>
<feature type="region of interest" description="Disordered" evidence="1">
    <location>
        <begin position="558"/>
        <end position="637"/>
    </location>
</feature>
<feature type="domain" description="F-box" evidence="2">
    <location>
        <begin position="12"/>
        <end position="41"/>
    </location>
</feature>
<dbReference type="Proteomes" id="UP001194696">
    <property type="component" value="Unassembled WGS sequence"/>
</dbReference>
<organism evidence="3 4">
    <name type="scientific">Linnemannia gamsii</name>
    <dbReference type="NCBI Taxonomy" id="64522"/>
    <lineage>
        <taxon>Eukaryota</taxon>
        <taxon>Fungi</taxon>
        <taxon>Fungi incertae sedis</taxon>
        <taxon>Mucoromycota</taxon>
        <taxon>Mortierellomycotina</taxon>
        <taxon>Mortierellomycetes</taxon>
        <taxon>Mortierellales</taxon>
        <taxon>Mortierellaceae</taxon>
        <taxon>Linnemannia</taxon>
    </lineage>
</organism>
<dbReference type="InterPro" id="IPR036047">
    <property type="entry name" value="F-box-like_dom_sf"/>
</dbReference>
<dbReference type="Gene3D" id="3.80.10.10">
    <property type="entry name" value="Ribonuclease Inhibitor"/>
    <property type="match status" value="1"/>
</dbReference>
<dbReference type="InterPro" id="IPR032675">
    <property type="entry name" value="LRR_dom_sf"/>
</dbReference>
<gene>
    <name evidence="3" type="ORF">BGZ96_006670</name>
</gene>
<proteinExistence type="predicted"/>
<accession>A0ABQ7K2Q9</accession>
<name>A0ABQ7K2Q9_9FUNG</name>
<dbReference type="EMBL" id="JAAAIM010000325">
    <property type="protein sequence ID" value="KAG0289834.1"/>
    <property type="molecule type" value="Genomic_DNA"/>
</dbReference>
<evidence type="ECO:0000313" key="3">
    <source>
        <dbReference type="EMBL" id="KAG0289834.1"/>
    </source>
</evidence>
<evidence type="ECO:0000259" key="2">
    <source>
        <dbReference type="Pfam" id="PF00646"/>
    </source>
</evidence>
<reference evidence="3 4" key="1">
    <citation type="journal article" date="2020" name="Fungal Divers.">
        <title>Resolving the Mortierellaceae phylogeny through synthesis of multi-gene phylogenetics and phylogenomics.</title>
        <authorList>
            <person name="Vandepol N."/>
            <person name="Liber J."/>
            <person name="Desiro A."/>
            <person name="Na H."/>
            <person name="Kennedy M."/>
            <person name="Barry K."/>
            <person name="Grigoriev I.V."/>
            <person name="Miller A.N."/>
            <person name="O'Donnell K."/>
            <person name="Stajich J.E."/>
            <person name="Bonito G."/>
        </authorList>
    </citation>
    <scope>NUCLEOTIDE SEQUENCE [LARGE SCALE GENOMIC DNA]</scope>
    <source>
        <strain evidence="3 4">AD045</strain>
    </source>
</reference>